<sequence>MNKDFYISIFGDRYDREAVLFPASVTILLIVFALGNILHGYLEHIDVLDSKVHMTIFAILILIITKIMMWIIRTLSKNSIERLTYGKEKLNFPTISILLPSSSILSNEYKNRILLKAQKDFEIDLNTSISNQEDETKVRKVIAEVTNLIRKKVSRLERTETYLIKNIRYGRCRNMIGGSTIAILIQLVITIYSAIKGYSLFCPIISITISCMLDLYMFYIYKQAGIEYAKELFENYLICKNNE</sequence>
<keyword evidence="1" id="KW-0472">Membrane</keyword>
<keyword evidence="1" id="KW-1133">Transmembrane helix</keyword>
<dbReference type="RefSeq" id="WP_254974053.1">
    <property type="nucleotide sequence ID" value="NZ_JANDWK010000017.1"/>
</dbReference>
<proteinExistence type="predicted"/>
<organism evidence="2 3">
    <name type="scientific">Segatella copri</name>
    <dbReference type="NCBI Taxonomy" id="165179"/>
    <lineage>
        <taxon>Bacteria</taxon>
        <taxon>Pseudomonadati</taxon>
        <taxon>Bacteroidota</taxon>
        <taxon>Bacteroidia</taxon>
        <taxon>Bacteroidales</taxon>
        <taxon>Prevotellaceae</taxon>
        <taxon>Segatella</taxon>
    </lineage>
</organism>
<keyword evidence="1" id="KW-0812">Transmembrane</keyword>
<gene>
    <name evidence="2" type="ORF">NNC55_08335</name>
</gene>
<feature type="transmembrane region" description="Helical" evidence="1">
    <location>
        <begin position="54"/>
        <end position="72"/>
    </location>
</feature>
<feature type="transmembrane region" description="Helical" evidence="1">
    <location>
        <begin position="198"/>
        <end position="221"/>
    </location>
</feature>
<evidence type="ECO:0000313" key="3">
    <source>
        <dbReference type="Proteomes" id="UP001204486"/>
    </source>
</evidence>
<dbReference type="EMBL" id="JANDWN010000019">
    <property type="protein sequence ID" value="MCP9599959.1"/>
    <property type="molecule type" value="Genomic_DNA"/>
</dbReference>
<comment type="caution">
    <text evidence="2">The sequence shown here is derived from an EMBL/GenBank/DDBJ whole genome shotgun (WGS) entry which is preliminary data.</text>
</comment>
<evidence type="ECO:0000256" key="1">
    <source>
        <dbReference type="SAM" id="Phobius"/>
    </source>
</evidence>
<accession>A0AAW5ITN4</accession>
<protein>
    <submittedName>
        <fullName evidence="2">Uncharacterized protein</fullName>
    </submittedName>
</protein>
<feature type="transmembrane region" description="Helical" evidence="1">
    <location>
        <begin position="175"/>
        <end position="192"/>
    </location>
</feature>
<name>A0AAW5ITN4_9BACT</name>
<dbReference type="Proteomes" id="UP001204486">
    <property type="component" value="Unassembled WGS sequence"/>
</dbReference>
<reference evidence="2" key="1">
    <citation type="submission" date="2022-07" db="EMBL/GenBank/DDBJ databases">
        <title>Prevotella copri.</title>
        <authorList>
            <person name="Yang C."/>
        </authorList>
    </citation>
    <scope>NUCLEOTIDE SEQUENCE</scope>
    <source>
        <strain evidence="2">HF1476</strain>
    </source>
</reference>
<evidence type="ECO:0000313" key="2">
    <source>
        <dbReference type="EMBL" id="MCP9599959.1"/>
    </source>
</evidence>
<dbReference type="AlphaFoldDB" id="A0AAW5ITN4"/>
<feature type="transmembrane region" description="Helical" evidence="1">
    <location>
        <begin position="20"/>
        <end position="42"/>
    </location>
</feature>